<dbReference type="InterPro" id="IPR037066">
    <property type="entry name" value="Plug_dom_sf"/>
</dbReference>
<feature type="domain" description="TonB-dependent receptor-like beta-barrel" evidence="17">
    <location>
        <begin position="453"/>
        <end position="789"/>
    </location>
</feature>
<evidence type="ECO:0000256" key="11">
    <source>
        <dbReference type="ARBA" id="ARBA00023136"/>
    </source>
</evidence>
<evidence type="ECO:0000256" key="2">
    <source>
        <dbReference type="ARBA" id="ARBA00009810"/>
    </source>
</evidence>
<evidence type="ECO:0000256" key="5">
    <source>
        <dbReference type="ARBA" id="ARBA00022496"/>
    </source>
</evidence>
<keyword evidence="5" id="KW-0410">Iron transport</keyword>
<keyword evidence="13 14" id="KW-0998">Cell outer membrane</keyword>
<evidence type="ECO:0000256" key="8">
    <source>
        <dbReference type="ARBA" id="ARBA00023004"/>
    </source>
</evidence>
<evidence type="ECO:0000256" key="6">
    <source>
        <dbReference type="ARBA" id="ARBA00022692"/>
    </source>
</evidence>
<evidence type="ECO:0000256" key="9">
    <source>
        <dbReference type="ARBA" id="ARBA00023065"/>
    </source>
</evidence>
<keyword evidence="6 14" id="KW-0812">Transmembrane</keyword>
<sequence>MKNPFLPSAIAAAVLTLLNQTAAQAQTTEPAAAGDTSAQAAPTQEVAKEIQQVVVTGVASARGVRKVDSAFSITTANEEQLKQAAPSSTADIMKIVPGVYAESTGGQSGANIEVRGFPSGSDSPFVSVQLMGNPIYPPPTLSFFEGSSAFRLDDTVERVEVLRGGPSTIWSNGQPGATMNFILKEGTDTPEGTVRFTTGTGSLRRVDMYYGGKISDGWYGSVGGFYRKTDGVRDAGFPADDGHQITATLTRKLDQGKLTIYARNTDDKNAFYTGVPLISSNNGRTISAFPGFDPLTGTLMSGEMRNFTIEAGPGKTLTKDLADGRGLKATVFGADFDQKVGDWSISNKFNRFDGDLNTVAMFTGNNPLSMNDYLKNAIAAANGNAAVVAAAGGVATAGTASFVHGGAVDGNQQVVQAGLWAVEKQLRSFTDELRVSKDLGGGHTVTVGGYFADYSSHDVWYLGNSHLMTAQPQASLINVTLNNGVIVSKNGTDGNINYAPVASYDGRNTAGFISDDWQVNDKIKVDFGVRHEQQKISGTISNLTSADTDNNILTVYNNGTSMPNGSNTYLSRTDSANSFTVGGNYKLGKNSSVFVRANRGHTFISFDDMRGVGNQADVNNHGILPTPKVSQYEVGFKTATQLYTAYINAFHTDFDGIAFTQILTDGSELHRISGSKGNGLEFELAVRPIDNLQLALTGDYQKSEYKDNPDTAGKTVQRQPKLQFRFTPTYRIPFGEGNSAKLYGTYTSIGSRWADQLNQQYLPAYHTFDAGVLFELGEKIEVRLAGTNLNNELGLTEGNSRLTTGNVGPINARPLFGRTWEASLLYRF</sequence>
<feature type="chain" id="PRO_5021495743" evidence="16">
    <location>
        <begin position="26"/>
        <end position="828"/>
    </location>
</feature>
<keyword evidence="9" id="KW-0406">Ion transport</keyword>
<evidence type="ECO:0000256" key="3">
    <source>
        <dbReference type="ARBA" id="ARBA00022448"/>
    </source>
</evidence>
<dbReference type="AlphaFoldDB" id="A0A4Y9SIV8"/>
<comment type="similarity">
    <text evidence="2 14 15">Belongs to the TonB-dependent receptor family.</text>
</comment>
<dbReference type="SUPFAM" id="SSF56935">
    <property type="entry name" value="Porins"/>
    <property type="match status" value="1"/>
</dbReference>
<dbReference type="GO" id="GO:0009279">
    <property type="term" value="C:cell outer membrane"/>
    <property type="evidence" value="ECO:0007669"/>
    <property type="project" value="UniProtKB-SubCell"/>
</dbReference>
<dbReference type="Pfam" id="PF07715">
    <property type="entry name" value="Plug"/>
    <property type="match status" value="1"/>
</dbReference>
<dbReference type="InterPro" id="IPR000531">
    <property type="entry name" value="Beta-barrel_TonB"/>
</dbReference>
<evidence type="ECO:0000256" key="4">
    <source>
        <dbReference type="ARBA" id="ARBA00022452"/>
    </source>
</evidence>
<evidence type="ECO:0000259" key="17">
    <source>
        <dbReference type="Pfam" id="PF00593"/>
    </source>
</evidence>
<proteinExistence type="inferred from homology"/>
<comment type="caution">
    <text evidence="19">The sequence shown here is derived from an EMBL/GenBank/DDBJ whole genome shotgun (WGS) entry which is preliminary data.</text>
</comment>
<feature type="domain" description="TonB-dependent receptor plug" evidence="18">
    <location>
        <begin position="66"/>
        <end position="177"/>
    </location>
</feature>
<feature type="signal peptide" evidence="16">
    <location>
        <begin position="1"/>
        <end position="25"/>
    </location>
</feature>
<keyword evidence="11 14" id="KW-0472">Membrane</keyword>
<evidence type="ECO:0000256" key="13">
    <source>
        <dbReference type="ARBA" id="ARBA00023237"/>
    </source>
</evidence>
<protein>
    <submittedName>
        <fullName evidence="19">TonB-dependent receptor</fullName>
    </submittedName>
</protein>
<reference evidence="19 20" key="1">
    <citation type="submission" date="2019-03" db="EMBL/GenBank/DDBJ databases">
        <title>Draft Genome Sequence of Duganella callidus sp. nov., a Novel Duganella Species Isolated from Cultivated Soil.</title>
        <authorList>
            <person name="Raths R."/>
            <person name="Peta V."/>
            <person name="Bucking H."/>
        </authorList>
    </citation>
    <scope>NUCLEOTIDE SEQUENCE [LARGE SCALE GENOMIC DNA]</scope>
    <source>
        <strain evidence="19 20">DN04</strain>
    </source>
</reference>
<dbReference type="EMBL" id="SPVG01000124">
    <property type="protein sequence ID" value="TFW22277.1"/>
    <property type="molecule type" value="Genomic_DNA"/>
</dbReference>
<evidence type="ECO:0000313" key="19">
    <source>
        <dbReference type="EMBL" id="TFW22277.1"/>
    </source>
</evidence>
<dbReference type="Proteomes" id="UP000297729">
    <property type="component" value="Unassembled WGS sequence"/>
</dbReference>
<organism evidence="19 20">
    <name type="scientific">Duganella callida</name>
    <dbReference type="NCBI Taxonomy" id="2561932"/>
    <lineage>
        <taxon>Bacteria</taxon>
        <taxon>Pseudomonadati</taxon>
        <taxon>Pseudomonadota</taxon>
        <taxon>Betaproteobacteria</taxon>
        <taxon>Burkholderiales</taxon>
        <taxon>Oxalobacteraceae</taxon>
        <taxon>Telluria group</taxon>
        <taxon>Duganella</taxon>
    </lineage>
</organism>
<dbReference type="PANTHER" id="PTHR32552:SF89">
    <property type="entry name" value="CATECHOLATE SIDEROPHORE RECEPTOR FIU"/>
    <property type="match status" value="1"/>
</dbReference>
<evidence type="ECO:0000313" key="20">
    <source>
        <dbReference type="Proteomes" id="UP000297729"/>
    </source>
</evidence>
<gene>
    <name evidence="19" type="ORF">E4L98_12360</name>
</gene>
<keyword evidence="12 19" id="KW-0675">Receptor</keyword>
<dbReference type="Pfam" id="PF00593">
    <property type="entry name" value="TonB_dep_Rec_b-barrel"/>
    <property type="match status" value="1"/>
</dbReference>
<evidence type="ECO:0000256" key="15">
    <source>
        <dbReference type="RuleBase" id="RU003357"/>
    </source>
</evidence>
<dbReference type="GO" id="GO:0015344">
    <property type="term" value="F:siderophore uptake transmembrane transporter activity"/>
    <property type="evidence" value="ECO:0007669"/>
    <property type="project" value="TreeGrafter"/>
</dbReference>
<evidence type="ECO:0000256" key="1">
    <source>
        <dbReference type="ARBA" id="ARBA00004571"/>
    </source>
</evidence>
<name>A0A4Y9SIV8_9BURK</name>
<keyword evidence="7 16" id="KW-0732">Signal</keyword>
<evidence type="ECO:0000259" key="18">
    <source>
        <dbReference type="Pfam" id="PF07715"/>
    </source>
</evidence>
<evidence type="ECO:0000256" key="12">
    <source>
        <dbReference type="ARBA" id="ARBA00023170"/>
    </source>
</evidence>
<evidence type="ECO:0000256" key="10">
    <source>
        <dbReference type="ARBA" id="ARBA00023077"/>
    </source>
</evidence>
<accession>A0A4Y9SIV8</accession>
<dbReference type="InterPro" id="IPR036942">
    <property type="entry name" value="Beta-barrel_TonB_sf"/>
</dbReference>
<dbReference type="Gene3D" id="2.170.130.10">
    <property type="entry name" value="TonB-dependent receptor, plug domain"/>
    <property type="match status" value="1"/>
</dbReference>
<comment type="subcellular location">
    <subcellularLocation>
        <location evidence="1 14">Cell outer membrane</location>
        <topology evidence="1 14">Multi-pass membrane protein</topology>
    </subcellularLocation>
</comment>
<keyword evidence="3 14" id="KW-0813">Transport</keyword>
<evidence type="ECO:0000256" key="7">
    <source>
        <dbReference type="ARBA" id="ARBA00022729"/>
    </source>
</evidence>
<dbReference type="InterPro" id="IPR012910">
    <property type="entry name" value="Plug_dom"/>
</dbReference>
<evidence type="ECO:0000256" key="16">
    <source>
        <dbReference type="SAM" id="SignalP"/>
    </source>
</evidence>
<evidence type="ECO:0000256" key="14">
    <source>
        <dbReference type="PROSITE-ProRule" id="PRU01360"/>
    </source>
</evidence>
<dbReference type="RefSeq" id="WP_135201858.1">
    <property type="nucleotide sequence ID" value="NZ_SPVG01000124.1"/>
</dbReference>
<keyword evidence="20" id="KW-1185">Reference proteome</keyword>
<keyword evidence="10 15" id="KW-0798">TonB box</keyword>
<dbReference type="Gene3D" id="2.40.170.20">
    <property type="entry name" value="TonB-dependent receptor, beta-barrel domain"/>
    <property type="match status" value="1"/>
</dbReference>
<dbReference type="InterPro" id="IPR039426">
    <property type="entry name" value="TonB-dep_rcpt-like"/>
</dbReference>
<dbReference type="PROSITE" id="PS52016">
    <property type="entry name" value="TONB_DEPENDENT_REC_3"/>
    <property type="match status" value="1"/>
</dbReference>
<dbReference type="PANTHER" id="PTHR32552">
    <property type="entry name" value="FERRICHROME IRON RECEPTOR-RELATED"/>
    <property type="match status" value="1"/>
</dbReference>
<dbReference type="OrthoDB" id="7386960at2"/>
<keyword evidence="4 14" id="KW-1134">Transmembrane beta strand</keyword>
<keyword evidence="8" id="KW-0408">Iron</keyword>